<dbReference type="OrthoDB" id="3872804at2"/>
<proteinExistence type="predicted"/>
<keyword evidence="4" id="KW-1185">Reference proteome</keyword>
<dbReference type="PROSITE" id="PS51318">
    <property type="entry name" value="TAT"/>
    <property type="match status" value="1"/>
</dbReference>
<dbReference type="KEGG" id="sseo:D0Z67_20060"/>
<evidence type="ECO:0000256" key="2">
    <source>
        <dbReference type="SAM" id="SignalP"/>
    </source>
</evidence>
<feature type="chain" id="PRO_5020192280" evidence="2">
    <location>
        <begin position="30"/>
        <end position="138"/>
    </location>
</feature>
<dbReference type="AlphaFoldDB" id="A0A4P6TXP9"/>
<feature type="region of interest" description="Disordered" evidence="1">
    <location>
        <begin position="28"/>
        <end position="51"/>
    </location>
</feature>
<dbReference type="STRING" id="73044.GCA_000725795_03004"/>
<reference evidence="3 4" key="1">
    <citation type="submission" date="2018-08" db="EMBL/GenBank/DDBJ databases">
        <title>The complete genome sequence of Streptomyces seoulensis, a pioneer strain for nickel superoxide dismutase discovery.</title>
        <authorList>
            <person name="Shin J."/>
            <person name="Lee J.-S."/>
            <person name="Lee E.-J."/>
            <person name="Youn H.-D."/>
        </authorList>
    </citation>
    <scope>NUCLEOTIDE SEQUENCE [LARGE SCALE GENOMIC DNA]</scope>
    <source>
        <strain evidence="3 4">KCTC 9819</strain>
    </source>
</reference>
<evidence type="ECO:0000313" key="3">
    <source>
        <dbReference type="EMBL" id="QBJ92359.1"/>
    </source>
</evidence>
<dbReference type="GeneID" id="300101206"/>
<dbReference type="InterPro" id="IPR006311">
    <property type="entry name" value="TAT_signal"/>
</dbReference>
<gene>
    <name evidence="3" type="ORF">D0Z67_20060</name>
</gene>
<evidence type="ECO:0000313" key="4">
    <source>
        <dbReference type="Proteomes" id="UP000292547"/>
    </source>
</evidence>
<sequence length="138" mass="14607">MDARRSTRTLLAGLATAALLAGSAGAASAADASPGAKPAAKGAHDGARALCKREPKIDKRIDRALKRLDAGKGRRGSVARLQQRVDNAKKAGHTEIATFLQGRLDTRESLKKDLHDRKKDLAGVKTWCAKNDAGKAEK</sequence>
<organism evidence="3 4">
    <name type="scientific">Streptomyces seoulensis</name>
    <dbReference type="NCBI Taxonomy" id="73044"/>
    <lineage>
        <taxon>Bacteria</taxon>
        <taxon>Bacillati</taxon>
        <taxon>Actinomycetota</taxon>
        <taxon>Actinomycetes</taxon>
        <taxon>Kitasatosporales</taxon>
        <taxon>Streptomycetaceae</taxon>
        <taxon>Streptomyces</taxon>
    </lineage>
</organism>
<accession>A0A4P6TXP9</accession>
<name>A0A4P6TXP9_STRSO</name>
<dbReference type="EMBL" id="CP032229">
    <property type="protein sequence ID" value="QBJ92359.1"/>
    <property type="molecule type" value="Genomic_DNA"/>
</dbReference>
<feature type="signal peptide" evidence="2">
    <location>
        <begin position="1"/>
        <end position="29"/>
    </location>
</feature>
<keyword evidence="2" id="KW-0732">Signal</keyword>
<dbReference type="Proteomes" id="UP000292547">
    <property type="component" value="Chromosome"/>
</dbReference>
<dbReference type="RefSeq" id="WP_031181228.1">
    <property type="nucleotide sequence ID" value="NZ_CP032229.1"/>
</dbReference>
<feature type="compositionally biased region" description="Basic and acidic residues" evidence="1">
    <location>
        <begin position="42"/>
        <end position="51"/>
    </location>
</feature>
<protein>
    <submittedName>
        <fullName evidence="3">Uncharacterized protein</fullName>
    </submittedName>
</protein>
<feature type="compositionally biased region" description="Low complexity" evidence="1">
    <location>
        <begin position="28"/>
        <end position="41"/>
    </location>
</feature>
<evidence type="ECO:0000256" key="1">
    <source>
        <dbReference type="SAM" id="MobiDB-lite"/>
    </source>
</evidence>